<comment type="caution">
    <text evidence="1">The sequence shown here is derived from an EMBL/GenBank/DDBJ whole genome shotgun (WGS) entry which is preliminary data.</text>
</comment>
<proteinExistence type="predicted"/>
<gene>
    <name evidence="1" type="ORF">Poly51_51540</name>
</gene>
<name>A0A5C6EFV3_9BACT</name>
<dbReference type="InterPro" id="IPR036388">
    <property type="entry name" value="WH-like_DNA-bd_sf"/>
</dbReference>
<dbReference type="AlphaFoldDB" id="A0A5C6EFV3"/>
<evidence type="ECO:0008006" key="3">
    <source>
        <dbReference type="Google" id="ProtNLM"/>
    </source>
</evidence>
<protein>
    <recommendedName>
        <fullName evidence="3">MarR family protein</fullName>
    </recommendedName>
</protein>
<dbReference type="EMBL" id="SJPW01000007">
    <property type="protein sequence ID" value="TWU47354.1"/>
    <property type="molecule type" value="Genomic_DNA"/>
</dbReference>
<organism evidence="1 2">
    <name type="scientific">Rubripirellula tenax</name>
    <dbReference type="NCBI Taxonomy" id="2528015"/>
    <lineage>
        <taxon>Bacteria</taxon>
        <taxon>Pseudomonadati</taxon>
        <taxon>Planctomycetota</taxon>
        <taxon>Planctomycetia</taxon>
        <taxon>Pirellulales</taxon>
        <taxon>Pirellulaceae</taxon>
        <taxon>Rubripirellula</taxon>
    </lineage>
</organism>
<dbReference type="Pfam" id="PF13412">
    <property type="entry name" value="HTH_24"/>
    <property type="match status" value="1"/>
</dbReference>
<accession>A0A5C6EFV3</accession>
<keyword evidence="2" id="KW-1185">Reference proteome</keyword>
<dbReference type="Proteomes" id="UP000318288">
    <property type="component" value="Unassembled WGS sequence"/>
</dbReference>
<evidence type="ECO:0000313" key="2">
    <source>
        <dbReference type="Proteomes" id="UP000318288"/>
    </source>
</evidence>
<dbReference type="Gene3D" id="1.10.10.10">
    <property type="entry name" value="Winged helix-like DNA-binding domain superfamily/Winged helix DNA-binding domain"/>
    <property type="match status" value="1"/>
</dbReference>
<dbReference type="SUPFAM" id="SSF46785">
    <property type="entry name" value="Winged helix' DNA-binding domain"/>
    <property type="match status" value="1"/>
</dbReference>
<dbReference type="InterPro" id="IPR036390">
    <property type="entry name" value="WH_DNA-bd_sf"/>
</dbReference>
<evidence type="ECO:0000313" key="1">
    <source>
        <dbReference type="EMBL" id="TWU47354.1"/>
    </source>
</evidence>
<sequence length="79" mass="9315">MVLREVAARVRITERAVQRIVQDLEEEGFIRREKVGRQNRYEVLVDKSLRHPIESHRQIGELLDLIGKNHADENRKSDV</sequence>
<reference evidence="1 2" key="1">
    <citation type="submission" date="2019-02" db="EMBL/GenBank/DDBJ databases">
        <title>Deep-cultivation of Planctomycetes and their phenomic and genomic characterization uncovers novel biology.</title>
        <authorList>
            <person name="Wiegand S."/>
            <person name="Jogler M."/>
            <person name="Boedeker C."/>
            <person name="Pinto D."/>
            <person name="Vollmers J."/>
            <person name="Rivas-Marin E."/>
            <person name="Kohn T."/>
            <person name="Peeters S.H."/>
            <person name="Heuer A."/>
            <person name="Rast P."/>
            <person name="Oberbeckmann S."/>
            <person name="Bunk B."/>
            <person name="Jeske O."/>
            <person name="Meyerdierks A."/>
            <person name="Storesund J.E."/>
            <person name="Kallscheuer N."/>
            <person name="Luecker S."/>
            <person name="Lage O.M."/>
            <person name="Pohl T."/>
            <person name="Merkel B.J."/>
            <person name="Hornburger P."/>
            <person name="Mueller R.-W."/>
            <person name="Bruemmer F."/>
            <person name="Labrenz M."/>
            <person name="Spormann A.M."/>
            <person name="Op Den Camp H."/>
            <person name="Overmann J."/>
            <person name="Amann R."/>
            <person name="Jetten M.S.M."/>
            <person name="Mascher T."/>
            <person name="Medema M.H."/>
            <person name="Devos D.P."/>
            <person name="Kaster A.-K."/>
            <person name="Ovreas L."/>
            <person name="Rohde M."/>
            <person name="Galperin M.Y."/>
            <person name="Jogler C."/>
        </authorList>
    </citation>
    <scope>NUCLEOTIDE SEQUENCE [LARGE SCALE GENOMIC DNA]</scope>
    <source>
        <strain evidence="1 2">Poly51</strain>
    </source>
</reference>